<evidence type="ECO:0000313" key="2">
    <source>
        <dbReference type="EMBL" id="GIM10764.1"/>
    </source>
</evidence>
<feature type="region of interest" description="Disordered" evidence="1">
    <location>
        <begin position="288"/>
        <end position="320"/>
    </location>
</feature>
<evidence type="ECO:0000313" key="3">
    <source>
        <dbReference type="Proteomes" id="UP000722791"/>
    </source>
</evidence>
<organism evidence="2 3">
    <name type="scientific">Volvox reticuliferus</name>
    <dbReference type="NCBI Taxonomy" id="1737510"/>
    <lineage>
        <taxon>Eukaryota</taxon>
        <taxon>Viridiplantae</taxon>
        <taxon>Chlorophyta</taxon>
        <taxon>core chlorophytes</taxon>
        <taxon>Chlorophyceae</taxon>
        <taxon>CS clade</taxon>
        <taxon>Chlamydomonadales</taxon>
        <taxon>Volvocaceae</taxon>
        <taxon>Volvox</taxon>
    </lineage>
</organism>
<accession>A0A8J4LUJ5</accession>
<feature type="compositionally biased region" description="Low complexity" evidence="1">
    <location>
        <begin position="430"/>
        <end position="442"/>
    </location>
</feature>
<comment type="caution">
    <text evidence="2">The sequence shown here is derived from an EMBL/GenBank/DDBJ whole genome shotgun (WGS) entry which is preliminary data.</text>
</comment>
<proteinExistence type="predicted"/>
<feature type="region of interest" description="Disordered" evidence="1">
    <location>
        <begin position="196"/>
        <end position="239"/>
    </location>
</feature>
<dbReference type="EMBL" id="BNCQ01000035">
    <property type="protein sequence ID" value="GIM10764.1"/>
    <property type="molecule type" value="Genomic_DNA"/>
</dbReference>
<sequence>RISCTGGDGAKAGGSHVVGDGADCGGPGDGGSGGDMLGGEGNGFGGFISGGFGCEGRNDAAGPRTSRHSPGSRFDIFNCGETSLTTPNETAVRPLSVNSSSAVRLSGIFKGSVTSAASMDTASANFKYSNNNSGGQHIDIGIGFERRCGAIGIGGLAASPARPMGQCMGKDNRTLHVDHRSCEVLHTRRQQFVDATPSCRRPMVSADLTPHPQLPEHSSGLPQRHRLQCPFPSHGSQSNEQRLVQYNSVEPASSCTSISTVAPAYSLAAVDSTGPLIMVGTSLTTLVEQQESSSRSGGDSGGCDGCSTSETMESAAAAPFPPIDVNLAEKVSPSPRPRLGPGGCIIRSQLEGQPVTAAFHPTTVPERKVSTQAFSGPSFRTTWSAVELEPLDELAASGALPLRAGGDGAIGVGLHRSSCSSWYCCDGRTSRSNRTSRTSSSLQRRRLETVSSHGAGEAEAAATAAAPAAAVPAAVIADADGVIFPTPWRAVYSSCKVDTPEALMKGGKGVKARDESESGDLDAILQQSSALPQRSSLDYPPGSTALDRYAALTAQSPSWKYTAMYDMHDAMLLARLTNNRRSRQGGMMVASCTGAVSRVESRQMAAAAAAAAPAAAVAGAAAASPLPFTSSVGSDNFGANGGFVSCHFQDSPARYGPADGSESSGARRTAVSTTSYSLGIKGGGGGATQQVGEFPPMCRSACIAPIVAPSLSQPPATAIATVNATSAATVAIPASPPRSSHGAAASSVADVAAAAAASDAASGCGQGVADGGSPHSHTGSRSSPAPGDPDKKCDSGFRFRSPFRSLIWWLSNETTTLGAGAAAAGSKGRVALQDRGVVTPVNVNVTGSGGSCTSAGEREEGVSERRQRPTEVALKERSLVSWNDTLQALRYQAIHGA</sequence>
<feature type="region of interest" description="Disordered" evidence="1">
    <location>
        <begin position="427"/>
        <end position="455"/>
    </location>
</feature>
<feature type="region of interest" description="Disordered" evidence="1">
    <location>
        <begin position="763"/>
        <end position="795"/>
    </location>
</feature>
<feature type="compositionally biased region" description="Low complexity" evidence="1">
    <location>
        <begin position="305"/>
        <end position="318"/>
    </location>
</feature>
<evidence type="ECO:0000256" key="1">
    <source>
        <dbReference type="SAM" id="MobiDB-lite"/>
    </source>
</evidence>
<dbReference type="AlphaFoldDB" id="A0A8J4LUJ5"/>
<dbReference type="Proteomes" id="UP000722791">
    <property type="component" value="Unassembled WGS sequence"/>
</dbReference>
<name>A0A8J4LUJ5_9CHLO</name>
<feature type="non-terminal residue" evidence="2">
    <location>
        <position position="1"/>
    </location>
</feature>
<reference evidence="2" key="1">
    <citation type="journal article" date="2021" name="Proc. Natl. Acad. Sci. U.S.A.">
        <title>Three genomes in the algal genus Volvox reveal the fate of a haploid sex-determining region after a transition to homothallism.</title>
        <authorList>
            <person name="Yamamoto K."/>
            <person name="Hamaji T."/>
            <person name="Kawai-Toyooka H."/>
            <person name="Matsuzaki R."/>
            <person name="Takahashi F."/>
            <person name="Nishimura Y."/>
            <person name="Kawachi M."/>
            <person name="Noguchi H."/>
            <person name="Minakuchi Y."/>
            <person name="Umen J.G."/>
            <person name="Toyoda A."/>
            <person name="Nozaki H."/>
        </authorList>
    </citation>
    <scope>NUCLEOTIDE SEQUENCE</scope>
    <source>
        <strain evidence="2">NIES-3785</strain>
    </source>
</reference>
<gene>
    <name evidence="2" type="ORF">Vretimale_14342</name>
</gene>
<protein>
    <submittedName>
        <fullName evidence="2">Uncharacterized protein</fullName>
    </submittedName>
</protein>